<evidence type="ECO:0000256" key="1">
    <source>
        <dbReference type="ARBA" id="ARBA00022603"/>
    </source>
</evidence>
<organism evidence="5 6">
    <name type="scientific">Arthroderma otae (strain ATCC MYA-4605 / CBS 113480)</name>
    <name type="common">Microsporum canis</name>
    <dbReference type="NCBI Taxonomy" id="554155"/>
    <lineage>
        <taxon>Eukaryota</taxon>
        <taxon>Fungi</taxon>
        <taxon>Dikarya</taxon>
        <taxon>Ascomycota</taxon>
        <taxon>Pezizomycotina</taxon>
        <taxon>Eurotiomycetes</taxon>
        <taxon>Eurotiomycetidae</taxon>
        <taxon>Onygenales</taxon>
        <taxon>Arthrodermataceae</taxon>
        <taxon>Microsporum</taxon>
    </lineage>
</organism>
<evidence type="ECO:0000256" key="2">
    <source>
        <dbReference type="ARBA" id="ARBA00022679"/>
    </source>
</evidence>
<evidence type="ECO:0000256" key="4">
    <source>
        <dbReference type="ARBA" id="ARBA00023453"/>
    </source>
</evidence>
<comment type="similarity">
    <text evidence="4">Belongs to the class I-like SAM-binding methyltransferase superfamily. Cation-dependent O-methyltransferase family.</text>
</comment>
<protein>
    <submittedName>
        <fullName evidence="5">O-methyltransferase</fullName>
    </submittedName>
</protein>
<dbReference type="STRING" id="554155.C5FHZ7"/>
<accession>C5FHZ7</accession>
<keyword evidence="6" id="KW-1185">Reference proteome</keyword>
<dbReference type="VEuPathDB" id="FungiDB:MCYG_01796"/>
<evidence type="ECO:0000313" key="5">
    <source>
        <dbReference type="EMBL" id="EEQ28977.1"/>
    </source>
</evidence>
<dbReference type="EMBL" id="DS995702">
    <property type="protein sequence ID" value="EEQ28977.1"/>
    <property type="molecule type" value="Genomic_DNA"/>
</dbReference>
<dbReference type="GeneID" id="9223119"/>
<keyword evidence="2 5" id="KW-0808">Transferase</keyword>
<proteinExistence type="inferred from homology"/>
<dbReference type="Gene3D" id="3.40.50.150">
    <property type="entry name" value="Vaccinia Virus protein VP39"/>
    <property type="match status" value="1"/>
</dbReference>
<gene>
    <name evidence="5" type="ORF">MCYG_01796</name>
</gene>
<reference evidence="6" key="1">
    <citation type="journal article" date="2012" name="MBio">
        <title>Comparative genome analysis of Trichophyton rubrum and related dermatophytes reveals candidate genes involved in infection.</title>
        <authorList>
            <person name="Martinez D.A."/>
            <person name="Oliver B.G."/>
            <person name="Graeser Y."/>
            <person name="Goldberg J.M."/>
            <person name="Li W."/>
            <person name="Martinez-Rossi N.M."/>
            <person name="Monod M."/>
            <person name="Shelest E."/>
            <person name="Barton R.C."/>
            <person name="Birch E."/>
            <person name="Brakhage A.A."/>
            <person name="Chen Z."/>
            <person name="Gurr S.J."/>
            <person name="Heiman D."/>
            <person name="Heitman J."/>
            <person name="Kosti I."/>
            <person name="Rossi A."/>
            <person name="Saif S."/>
            <person name="Samalova M."/>
            <person name="Saunders C.W."/>
            <person name="Shea T."/>
            <person name="Summerbell R.C."/>
            <person name="Xu J."/>
            <person name="Young S."/>
            <person name="Zeng Q."/>
            <person name="Birren B.W."/>
            <person name="Cuomo C.A."/>
            <person name="White T.C."/>
        </authorList>
    </citation>
    <scope>NUCLEOTIDE SEQUENCE [LARGE SCALE GENOMIC DNA]</scope>
    <source>
        <strain evidence="6">ATCC MYA-4605 / CBS 113480</strain>
    </source>
</reference>
<name>C5FHZ7_ARTOC</name>
<dbReference type="PANTHER" id="PTHR43167">
    <property type="entry name" value="PUTATIVE (AFU_ORTHOLOGUE AFUA_6G01830)-RELATED"/>
    <property type="match status" value="1"/>
</dbReference>
<keyword evidence="1 5" id="KW-0489">Methyltransferase</keyword>
<dbReference type="Proteomes" id="UP000002035">
    <property type="component" value="Unassembled WGS sequence"/>
</dbReference>
<dbReference type="eggNOG" id="ENOG502RZAN">
    <property type="taxonomic scope" value="Eukaryota"/>
</dbReference>
<dbReference type="PROSITE" id="PS51682">
    <property type="entry name" value="SAM_OMT_I"/>
    <property type="match status" value="1"/>
</dbReference>
<evidence type="ECO:0000256" key="3">
    <source>
        <dbReference type="ARBA" id="ARBA00022691"/>
    </source>
</evidence>
<dbReference type="GO" id="GO:0008171">
    <property type="term" value="F:O-methyltransferase activity"/>
    <property type="evidence" value="ECO:0007669"/>
    <property type="project" value="InterPro"/>
</dbReference>
<sequence length="247" mass="27079">MATPNPVVSSPKVEAVLKKLHGESGAQESSFSVLSFWIRKQIRSLIFGSRGWGSKDDDFMRDKYICLEADKSQLLYLLARSTGALNIVEAGTSFGVSTIYLALAAGQNAAAKASGSITPGQGAQVFATENEPTKAKKAREHWKEAGEEVEPWITLLEGDLRETLPEQMKKVDQVDLLLLDIWTPMALPALKAVLPKLRTGALIVADNTSIARRDYKDLFAFLDDPKNGFKHMTTPFKGGLEVIVYLP</sequence>
<keyword evidence="3" id="KW-0949">S-adenosyl-L-methionine</keyword>
<dbReference type="Pfam" id="PF13578">
    <property type="entry name" value="Methyltransf_24"/>
    <property type="match status" value="1"/>
</dbReference>
<dbReference type="InterPro" id="IPR002935">
    <property type="entry name" value="SAM_O-MeTrfase"/>
</dbReference>
<dbReference type="OrthoDB" id="4863010at2759"/>
<dbReference type="GO" id="GO:0032259">
    <property type="term" value="P:methylation"/>
    <property type="evidence" value="ECO:0007669"/>
    <property type="project" value="UniProtKB-KW"/>
</dbReference>
<dbReference type="SUPFAM" id="SSF53335">
    <property type="entry name" value="S-adenosyl-L-methionine-dependent methyltransferases"/>
    <property type="match status" value="1"/>
</dbReference>
<dbReference type="AlphaFoldDB" id="C5FHZ7"/>
<dbReference type="HOGENOM" id="CLU_067676_7_0_1"/>
<dbReference type="PANTHER" id="PTHR43167:SF1">
    <property type="entry name" value="PUTATIVE (AFU_ORTHOLOGUE AFUA_6G01830)-RELATED"/>
    <property type="match status" value="1"/>
</dbReference>
<dbReference type="RefSeq" id="XP_002848862.1">
    <property type="nucleotide sequence ID" value="XM_002848816.1"/>
</dbReference>
<evidence type="ECO:0000313" key="6">
    <source>
        <dbReference type="Proteomes" id="UP000002035"/>
    </source>
</evidence>
<dbReference type="InterPro" id="IPR029063">
    <property type="entry name" value="SAM-dependent_MTases_sf"/>
</dbReference>
<dbReference type="OMA" id="YICLEAD"/>